<keyword evidence="1" id="KW-1133">Transmembrane helix</keyword>
<dbReference type="EMBL" id="CP091511">
    <property type="protein sequence ID" value="UOO88364.1"/>
    <property type="molecule type" value="Genomic_DNA"/>
</dbReference>
<keyword evidence="4" id="KW-1185">Reference proteome</keyword>
<name>A0ABY4DYM9_9NEIS</name>
<reference evidence="3 4" key="1">
    <citation type="journal article" date="2022" name="Res Sq">
        <title>Evolution of multicellular longitudinally dividing oral cavity symbionts (Neisseriaceae).</title>
        <authorList>
            <person name="Nyongesa S."/>
            <person name="Weber P."/>
            <person name="Bernet E."/>
            <person name="Pullido F."/>
            <person name="Nieckarz M."/>
            <person name="Delaby M."/>
            <person name="Nieves C."/>
            <person name="Viehboeck T."/>
            <person name="Krause N."/>
            <person name="Rivera-Millot A."/>
            <person name="Nakamura A."/>
            <person name="Vischer N."/>
            <person name="VanNieuwenhze M."/>
            <person name="Brun Y."/>
            <person name="Cava F."/>
            <person name="Bulgheresi S."/>
            <person name="Veyrier F."/>
        </authorList>
    </citation>
    <scope>NUCLEOTIDE SEQUENCE [LARGE SCALE GENOMIC DNA]</scope>
    <source>
        <strain evidence="3 4">SN4</strain>
    </source>
</reference>
<dbReference type="Gene3D" id="1.20.144.10">
    <property type="entry name" value="Phosphatidic acid phosphatase type 2/haloperoxidase"/>
    <property type="match status" value="1"/>
</dbReference>
<feature type="transmembrane region" description="Helical" evidence="1">
    <location>
        <begin position="179"/>
        <end position="196"/>
    </location>
</feature>
<keyword evidence="1" id="KW-0812">Transmembrane</keyword>
<feature type="transmembrane region" description="Helical" evidence="1">
    <location>
        <begin position="9"/>
        <end position="28"/>
    </location>
</feature>
<evidence type="ECO:0000259" key="2">
    <source>
        <dbReference type="Pfam" id="PF14378"/>
    </source>
</evidence>
<protein>
    <submittedName>
        <fullName evidence="3">Phosphatase PAP2 family protein</fullName>
    </submittedName>
</protein>
<organism evidence="3 4">
    <name type="scientific">Vitreoscilla massiliensis</name>
    <dbReference type="NCBI Taxonomy" id="1689272"/>
    <lineage>
        <taxon>Bacteria</taxon>
        <taxon>Pseudomonadati</taxon>
        <taxon>Pseudomonadota</taxon>
        <taxon>Betaproteobacteria</taxon>
        <taxon>Neisseriales</taxon>
        <taxon>Neisseriaceae</taxon>
        <taxon>Vitreoscilla</taxon>
    </lineage>
</organism>
<proteinExistence type="predicted"/>
<dbReference type="RefSeq" id="WP_058357952.1">
    <property type="nucleotide sequence ID" value="NZ_CABKVG010000010.1"/>
</dbReference>
<evidence type="ECO:0000256" key="1">
    <source>
        <dbReference type="SAM" id="Phobius"/>
    </source>
</evidence>
<keyword evidence="1" id="KW-0472">Membrane</keyword>
<accession>A0ABY4DYM9</accession>
<dbReference type="Proteomes" id="UP000832011">
    <property type="component" value="Chromosome"/>
</dbReference>
<feature type="domain" description="Inositolphosphotransferase Aur1/Ipt1" evidence="2">
    <location>
        <begin position="57"/>
        <end position="187"/>
    </location>
</feature>
<gene>
    <name evidence="3" type="ORF">LVJ82_12885</name>
</gene>
<feature type="transmembrane region" description="Helical" evidence="1">
    <location>
        <begin position="48"/>
        <end position="65"/>
    </location>
</feature>
<evidence type="ECO:0000313" key="4">
    <source>
        <dbReference type="Proteomes" id="UP000832011"/>
    </source>
</evidence>
<feature type="transmembrane region" description="Helical" evidence="1">
    <location>
        <begin position="154"/>
        <end position="173"/>
    </location>
</feature>
<sequence length="206" mass="23121">MWTYRCWQLLWAWGCVGACYTLASLWPTASPWVLSPSALDQAIRLQPLWMPVYLSFFAFIPYGFMQLERSALPTLRVAFQCCGVLSALVFIAFPTSLAYPSSIALETHSGLFWAWWHQMDTPQNCLPSLHASLTTMVALAWLKSPQAACKPRWAILLWYGCILFSILACKRHFAIDVAAGMALGTLCYIGAAYLHGTRPLSYKVKT</sequence>
<dbReference type="InterPro" id="IPR026841">
    <property type="entry name" value="Aur1/Ipt1"/>
</dbReference>
<feature type="transmembrane region" description="Helical" evidence="1">
    <location>
        <begin position="77"/>
        <end position="101"/>
    </location>
</feature>
<dbReference type="Pfam" id="PF14378">
    <property type="entry name" value="PAP2_3"/>
    <property type="match status" value="1"/>
</dbReference>
<evidence type="ECO:0000313" key="3">
    <source>
        <dbReference type="EMBL" id="UOO88364.1"/>
    </source>
</evidence>